<dbReference type="Pfam" id="PF07228">
    <property type="entry name" value="SpoIIE"/>
    <property type="match status" value="1"/>
</dbReference>
<name>A0ABS8HXI9_9FIRM</name>
<accession>A0ABS8HXI9</accession>
<dbReference type="Gene3D" id="3.60.40.10">
    <property type="entry name" value="PPM-type phosphatase domain"/>
    <property type="match status" value="1"/>
</dbReference>
<keyword evidence="2" id="KW-0812">Transmembrane</keyword>
<dbReference type="Proteomes" id="UP001165492">
    <property type="component" value="Unassembled WGS sequence"/>
</dbReference>
<dbReference type="NCBIfam" id="TIGR02865">
    <property type="entry name" value="spore_II_E"/>
    <property type="match status" value="1"/>
</dbReference>
<dbReference type="EMBL" id="JAJHJB010000023">
    <property type="protein sequence ID" value="MCC5466862.1"/>
    <property type="molecule type" value="Genomic_DNA"/>
</dbReference>
<feature type="transmembrane region" description="Helical" evidence="2">
    <location>
        <begin position="94"/>
        <end position="122"/>
    </location>
</feature>
<keyword evidence="5" id="KW-1185">Reference proteome</keyword>
<keyword evidence="2" id="KW-0472">Membrane</keyword>
<evidence type="ECO:0000313" key="5">
    <source>
        <dbReference type="Proteomes" id="UP001165492"/>
    </source>
</evidence>
<dbReference type="InterPro" id="IPR036457">
    <property type="entry name" value="PPM-type-like_dom_sf"/>
</dbReference>
<feature type="transmembrane region" description="Helical" evidence="2">
    <location>
        <begin position="134"/>
        <end position="155"/>
    </location>
</feature>
<dbReference type="InterPro" id="IPR001932">
    <property type="entry name" value="PPM-type_phosphatase-like_dom"/>
</dbReference>
<gene>
    <name evidence="4" type="primary">spoIIE</name>
    <name evidence="4" type="ORF">LMF89_16060</name>
</gene>
<dbReference type="PANTHER" id="PTHR43156:SF2">
    <property type="entry name" value="STAGE II SPORULATION PROTEIN E"/>
    <property type="match status" value="1"/>
</dbReference>
<feature type="transmembrane region" description="Helical" evidence="2">
    <location>
        <begin position="162"/>
        <end position="187"/>
    </location>
</feature>
<dbReference type="PANTHER" id="PTHR43156">
    <property type="entry name" value="STAGE II SPORULATION PROTEIN E-RELATED"/>
    <property type="match status" value="1"/>
</dbReference>
<dbReference type="SUPFAM" id="SSF81606">
    <property type="entry name" value="PP2C-like"/>
    <property type="match status" value="1"/>
</dbReference>
<dbReference type="InterPro" id="IPR045768">
    <property type="entry name" value="SpoIIE_N"/>
</dbReference>
<reference evidence="4" key="1">
    <citation type="submission" date="2021-11" db="EMBL/GenBank/DDBJ databases">
        <title>Description of a new species Pelosinus isolated from the bottom sediments of Lake Baikal.</title>
        <authorList>
            <person name="Zakharyuk A."/>
        </authorList>
    </citation>
    <scope>NUCLEOTIDE SEQUENCE</scope>
    <source>
        <strain evidence="4">Bkl1</strain>
    </source>
</reference>
<feature type="domain" description="PPM-type phosphatase" evidence="3">
    <location>
        <begin position="598"/>
        <end position="810"/>
    </location>
</feature>
<proteinExistence type="predicted"/>
<keyword evidence="1 4" id="KW-0378">Hydrolase</keyword>
<feature type="transmembrane region" description="Helical" evidence="2">
    <location>
        <begin position="289"/>
        <end position="307"/>
    </location>
</feature>
<evidence type="ECO:0000313" key="4">
    <source>
        <dbReference type="EMBL" id="MCC5466862.1"/>
    </source>
</evidence>
<feature type="transmembrane region" description="Helical" evidence="2">
    <location>
        <begin position="60"/>
        <end position="82"/>
    </location>
</feature>
<dbReference type="Pfam" id="PF19732">
    <property type="entry name" value="SpoIIE_N"/>
    <property type="match status" value="1"/>
</dbReference>
<dbReference type="RefSeq" id="WP_229535945.1">
    <property type="nucleotide sequence ID" value="NZ_JAJHJB010000023.1"/>
</dbReference>
<dbReference type="GO" id="GO:0004722">
    <property type="term" value="F:protein serine/threonine phosphatase activity"/>
    <property type="evidence" value="ECO:0007669"/>
    <property type="project" value="UniProtKB-EC"/>
</dbReference>
<organism evidence="4 5">
    <name type="scientific">Pelosinus baikalensis</name>
    <dbReference type="NCBI Taxonomy" id="2892015"/>
    <lineage>
        <taxon>Bacteria</taxon>
        <taxon>Bacillati</taxon>
        <taxon>Bacillota</taxon>
        <taxon>Negativicutes</taxon>
        <taxon>Selenomonadales</taxon>
        <taxon>Sporomusaceae</taxon>
        <taxon>Pelosinus</taxon>
    </lineage>
</organism>
<feature type="transmembrane region" description="Helical" evidence="2">
    <location>
        <begin position="265"/>
        <end position="282"/>
    </location>
</feature>
<evidence type="ECO:0000256" key="2">
    <source>
        <dbReference type="SAM" id="Phobius"/>
    </source>
</evidence>
<sequence>MPKVTVITLPNEMLDVPQPITEKKQAPRQLSFKKIFYKGYCVLLSIMQTENWFINILSFLLGRVTIMGDIAPIGLAFFAAVAQLQKKRAFTVGLWCIAGVLSAGYYVEVGIYIATMFLYFLWADKLTRLHKKIMAVPLLAFCVIICYGFVLNLFAQTTLYSFLLLLFDAGTCMVLSYIFMYGVPLLIEKQSIYSQQYVTSERLSCMILLLAIAVAGLGNTMVFDYSIRNMAGCLLIMVMSLAGGPGLGSCVGVVVGLVIGLSDGNATLTVSVYAVAGVLAGAFRGLGKFAVILGFILGSTITILYFGQDQQLLRILSECAIAGGLFIFSPNKGLAGWCDLAFSSPSSVSAVDNSLHVQETVSKIKNIAEVFHELAGTFGSIVEDTKGKIRDDELAKTLSAVGEQLCVNCSKRSQCWEADFYRTYHGILELLGQTDIKSMPVSKLPKVFQENCIRKKELIETIGLVTERNLTASFWQKRIIEQRQIVTEQMEATSVIISNLAYEIGKVERSNKALSLVLQEKAAMLACSLTGVRVTGKQGGAVIEVSKAPCNNKKECVNTILPLASSIMKEKLMLKAECGDASKKKRCTLAMKVAKRFQVETGIASFAKEGQGVCGDTCTVIPLYKGKIALILSDGMGSGKQAALESNMAIKFLQRLLSVGFDIDIAVKTVNSMLLLRTPDESFVTLDMVVIDTYSGEAEFLKIGAAPSFIKRVREVMTVKSSSLPIGILQQIEIQPIKEMVVEGDFIIMVSDGIVDVPQSSLDKENWLANFLRRGVNTKPQALAEQILAQALLMSGNRVHDDMTVMVAKVAQNTDV</sequence>
<dbReference type="InterPro" id="IPR052016">
    <property type="entry name" value="Bact_Sigma-Reg"/>
</dbReference>
<protein>
    <submittedName>
        <fullName evidence="4">Stage II sporulation protein E</fullName>
        <ecNumber evidence="4">3.1.3.16</ecNumber>
    </submittedName>
</protein>
<feature type="transmembrane region" description="Helical" evidence="2">
    <location>
        <begin position="234"/>
        <end position="259"/>
    </location>
</feature>
<evidence type="ECO:0000259" key="3">
    <source>
        <dbReference type="SMART" id="SM00331"/>
    </source>
</evidence>
<dbReference type="EC" id="3.1.3.16" evidence="4"/>
<dbReference type="InterPro" id="IPR014221">
    <property type="entry name" value="SpoII_E"/>
</dbReference>
<keyword evidence="2" id="KW-1133">Transmembrane helix</keyword>
<dbReference type="SMART" id="SM00331">
    <property type="entry name" value="PP2C_SIG"/>
    <property type="match status" value="1"/>
</dbReference>
<comment type="caution">
    <text evidence="4">The sequence shown here is derived from an EMBL/GenBank/DDBJ whole genome shotgun (WGS) entry which is preliminary data.</text>
</comment>
<feature type="transmembrane region" description="Helical" evidence="2">
    <location>
        <begin position="207"/>
        <end position="227"/>
    </location>
</feature>
<evidence type="ECO:0000256" key="1">
    <source>
        <dbReference type="ARBA" id="ARBA00022801"/>
    </source>
</evidence>